<keyword evidence="3" id="KW-1185">Reference proteome</keyword>
<reference evidence="2 3" key="1">
    <citation type="submission" date="2019-02" db="EMBL/GenBank/DDBJ databases">
        <title>Deep-cultivation of Planctomycetes and their phenomic and genomic characterization uncovers novel biology.</title>
        <authorList>
            <person name="Wiegand S."/>
            <person name="Jogler M."/>
            <person name="Boedeker C."/>
            <person name="Pinto D."/>
            <person name="Vollmers J."/>
            <person name="Rivas-Marin E."/>
            <person name="Kohn T."/>
            <person name="Peeters S.H."/>
            <person name="Heuer A."/>
            <person name="Rast P."/>
            <person name="Oberbeckmann S."/>
            <person name="Bunk B."/>
            <person name="Jeske O."/>
            <person name="Meyerdierks A."/>
            <person name="Storesund J.E."/>
            <person name="Kallscheuer N."/>
            <person name="Luecker S."/>
            <person name="Lage O.M."/>
            <person name="Pohl T."/>
            <person name="Merkel B.J."/>
            <person name="Hornburger P."/>
            <person name="Mueller R.-W."/>
            <person name="Bruemmer F."/>
            <person name="Labrenz M."/>
            <person name="Spormann A.M."/>
            <person name="Op Den Camp H."/>
            <person name="Overmann J."/>
            <person name="Amann R."/>
            <person name="Jetten M.S.M."/>
            <person name="Mascher T."/>
            <person name="Medema M.H."/>
            <person name="Devos D.P."/>
            <person name="Kaster A.-K."/>
            <person name="Ovreas L."/>
            <person name="Rohde M."/>
            <person name="Galperin M.Y."/>
            <person name="Jogler C."/>
        </authorList>
    </citation>
    <scope>NUCLEOTIDE SEQUENCE [LARGE SCALE GENOMIC DNA]</scope>
    <source>
        <strain evidence="2 3">Pla100</strain>
    </source>
</reference>
<evidence type="ECO:0008006" key="4">
    <source>
        <dbReference type="Google" id="ProtNLM"/>
    </source>
</evidence>
<organism evidence="2 3">
    <name type="scientific">Neorhodopirellula pilleata</name>
    <dbReference type="NCBI Taxonomy" id="2714738"/>
    <lineage>
        <taxon>Bacteria</taxon>
        <taxon>Pseudomonadati</taxon>
        <taxon>Planctomycetota</taxon>
        <taxon>Planctomycetia</taxon>
        <taxon>Pirellulales</taxon>
        <taxon>Pirellulaceae</taxon>
        <taxon>Neorhodopirellula</taxon>
    </lineage>
</organism>
<sequence length="509" mass="56255">MTPFQQHALEQHALRTRREFLTTTASGLGMAALGSMLTQDGLMQAATAEQVSTDQTTSDPDANPLAPKPPHFDGPAKACIFIFMAGAPSHIDLFDDKPVLKERHGQPLPESMLEKVRFAFIKKDNALLQGSPYTFQKHGQSGMELSELLPHLGEVADDLLLVRSLHTEQFNHHPGQLMMQCGRGTFGLPSMGSWLTYGLGSESQNLPGYVVLTSGRGSSGGTTLWQSGFLPSTYAGVPFRNQGEPVLNLANPPGVPAELQRQGLDILRAANQQRFAEVNDPEIAARIASYELAYRMQTAAPDLIDLSSETKQTLDDYGLDREEPKNFSGRGKQGDTYQSFAKNCLLARRMVERGVRFINIIYASWDHHSNIPKELPYNSKCVDQPIAALIRDLKQRGMLDSTMVVWGTEFGRTPLGENRSGKREVGTGRDHHPYSFSMLMAGGGFKGGMTYGATDEIGWHVTENPVHVNDLHATMLHQFGLDHLKLTHRFQGRDFRLTDVGGKVIEDWI</sequence>
<feature type="region of interest" description="Disordered" evidence="1">
    <location>
        <begin position="46"/>
        <end position="70"/>
    </location>
</feature>
<dbReference type="InterPro" id="IPR017850">
    <property type="entry name" value="Alkaline_phosphatase_core_sf"/>
</dbReference>
<dbReference type="Pfam" id="PF07394">
    <property type="entry name" value="DUF1501"/>
    <property type="match status" value="1"/>
</dbReference>
<dbReference type="PANTHER" id="PTHR43737">
    <property type="entry name" value="BLL7424 PROTEIN"/>
    <property type="match status" value="1"/>
</dbReference>
<dbReference type="AlphaFoldDB" id="A0A5C6AQ64"/>
<dbReference type="PANTHER" id="PTHR43737:SF1">
    <property type="entry name" value="DUF1501 DOMAIN-CONTAINING PROTEIN"/>
    <property type="match status" value="1"/>
</dbReference>
<protein>
    <recommendedName>
        <fullName evidence="4">Sulfatase</fullName>
    </recommendedName>
</protein>
<dbReference type="RefSeq" id="WP_146576683.1">
    <property type="nucleotide sequence ID" value="NZ_SJPM01000002.1"/>
</dbReference>
<dbReference type="EMBL" id="SJPM01000002">
    <property type="protein sequence ID" value="TWU01369.1"/>
    <property type="molecule type" value="Genomic_DNA"/>
</dbReference>
<proteinExistence type="predicted"/>
<dbReference type="InterPro" id="IPR006311">
    <property type="entry name" value="TAT_signal"/>
</dbReference>
<evidence type="ECO:0000256" key="1">
    <source>
        <dbReference type="SAM" id="MobiDB-lite"/>
    </source>
</evidence>
<dbReference type="PROSITE" id="PS51318">
    <property type="entry name" value="TAT"/>
    <property type="match status" value="1"/>
</dbReference>
<gene>
    <name evidence="2" type="ORF">Pla100_10960</name>
</gene>
<evidence type="ECO:0000313" key="3">
    <source>
        <dbReference type="Proteomes" id="UP000316213"/>
    </source>
</evidence>
<dbReference type="SUPFAM" id="SSF53649">
    <property type="entry name" value="Alkaline phosphatase-like"/>
    <property type="match status" value="1"/>
</dbReference>
<accession>A0A5C6AQ64</accession>
<name>A0A5C6AQ64_9BACT</name>
<dbReference type="InterPro" id="IPR010869">
    <property type="entry name" value="DUF1501"/>
</dbReference>
<feature type="compositionally biased region" description="Polar residues" evidence="1">
    <location>
        <begin position="47"/>
        <end position="60"/>
    </location>
</feature>
<comment type="caution">
    <text evidence="2">The sequence shown here is derived from an EMBL/GenBank/DDBJ whole genome shotgun (WGS) entry which is preliminary data.</text>
</comment>
<dbReference type="Proteomes" id="UP000316213">
    <property type="component" value="Unassembled WGS sequence"/>
</dbReference>
<dbReference type="OrthoDB" id="127333at2"/>
<evidence type="ECO:0000313" key="2">
    <source>
        <dbReference type="EMBL" id="TWU01369.1"/>
    </source>
</evidence>